<dbReference type="InterPro" id="IPR035234">
    <property type="entry name" value="IgGFc-bd_N"/>
</dbReference>
<organism evidence="1 2">
    <name type="scientific">Paramuricea clavata</name>
    <name type="common">Red gorgonian</name>
    <name type="synonym">Violescent sea-whip</name>
    <dbReference type="NCBI Taxonomy" id="317549"/>
    <lineage>
        <taxon>Eukaryota</taxon>
        <taxon>Metazoa</taxon>
        <taxon>Cnidaria</taxon>
        <taxon>Anthozoa</taxon>
        <taxon>Octocorallia</taxon>
        <taxon>Malacalcyonacea</taxon>
        <taxon>Plexauridae</taxon>
        <taxon>Paramuricea</taxon>
    </lineage>
</organism>
<keyword evidence="2" id="KW-1185">Reference proteome</keyword>
<accession>A0A6S7IHU9</accession>
<name>A0A6S7IHU9_PARCT</name>
<proteinExistence type="predicted"/>
<dbReference type="EMBL" id="CACRXK020005205">
    <property type="protein sequence ID" value="CAB4005442.1"/>
    <property type="molecule type" value="Genomic_DNA"/>
</dbReference>
<feature type="non-terminal residue" evidence="1">
    <location>
        <position position="1"/>
    </location>
</feature>
<comment type="caution">
    <text evidence="1">The sequence shown here is derived from an EMBL/GenBank/DDBJ whole genome shotgun (WGS) entry which is preliminary data.</text>
</comment>
<reference evidence="1" key="1">
    <citation type="submission" date="2020-04" db="EMBL/GenBank/DDBJ databases">
        <authorList>
            <person name="Alioto T."/>
            <person name="Alioto T."/>
            <person name="Gomez Garrido J."/>
        </authorList>
    </citation>
    <scope>NUCLEOTIDE SEQUENCE</scope>
    <source>
        <strain evidence="1">A484AB</strain>
    </source>
</reference>
<dbReference type="OrthoDB" id="10005154at2759"/>
<dbReference type="PANTHER" id="PTHR46534:SF1">
    <property type="entry name" value="IGGFC-BINDING PROTEIN N-TERMINAL DOMAIN-CONTAINING PROTEIN"/>
    <property type="match status" value="1"/>
</dbReference>
<gene>
    <name evidence="1" type="ORF">PACLA_8A082905</name>
</gene>
<protein>
    <submittedName>
        <fullName evidence="1">Uncharacterized protein</fullName>
    </submittedName>
</protein>
<evidence type="ECO:0000313" key="2">
    <source>
        <dbReference type="Proteomes" id="UP001152795"/>
    </source>
</evidence>
<sequence length="458" mass="51026">VLNNYGKHFIIGFTAQYRGYQNYGYIGLSILAPYDTNITIFSRKRSAPLNYTTHIKGGEVFEYKLPVSLRMEGTGKQMNGIEILSTNNISVLCLNHYSTSADGYLALPTNTLGLTYVTASYQPYNSDSRANLAIISAYENNTITFVLSKSAVVKYRGLLYDKGTPLLYATLALEKLEALHISGLSDLSGTIVLASKPVVVISGVDRASPSGSKGSYDMLESFLLPTSLWGKQYILTTVRTSDKKKGDVFRIFAYENNTVVENAYWTKVLSSGSYTELKLEENLASFVTCSNPCQVIQYIRGESVDGKYADPSMIVLPSVSQFVSYYRVVLPYGSQYFDSITIVIKNEYSEGLYLNEIQITGAEWKKINGTNYVWRVVSFSNQNSVIVYHTSSAVKFGLLVFGWNNGVSYAYPGGLALSNFSNGKLFSFQIIFCVSLFTEQLKCFKYRTCSRLFVRSAK</sequence>
<dbReference type="AlphaFoldDB" id="A0A6S7IHU9"/>
<evidence type="ECO:0000313" key="1">
    <source>
        <dbReference type="EMBL" id="CAB4005442.1"/>
    </source>
</evidence>
<dbReference type="Proteomes" id="UP001152795">
    <property type="component" value="Unassembled WGS sequence"/>
</dbReference>
<dbReference type="Pfam" id="PF17517">
    <property type="entry name" value="IgGFc_binding"/>
    <property type="match status" value="1"/>
</dbReference>
<dbReference type="PANTHER" id="PTHR46534">
    <property type="entry name" value="IGGFC_BINDING DOMAIN-CONTAINING PROTEIN"/>
    <property type="match status" value="1"/>
</dbReference>